<name>A0A091D9V6_FUKDA</name>
<feature type="region of interest" description="Disordered" evidence="1">
    <location>
        <begin position="64"/>
        <end position="93"/>
    </location>
</feature>
<gene>
    <name evidence="2" type="ORF">H920_11557</name>
</gene>
<proteinExistence type="predicted"/>
<evidence type="ECO:0000313" key="3">
    <source>
        <dbReference type="Proteomes" id="UP000028990"/>
    </source>
</evidence>
<accession>A0A091D9V6</accession>
<dbReference type="EMBL" id="KN123021">
    <property type="protein sequence ID" value="KFO27050.1"/>
    <property type="molecule type" value="Genomic_DNA"/>
</dbReference>
<dbReference type="Proteomes" id="UP000028990">
    <property type="component" value="Unassembled WGS sequence"/>
</dbReference>
<evidence type="ECO:0000256" key="1">
    <source>
        <dbReference type="SAM" id="MobiDB-lite"/>
    </source>
</evidence>
<reference evidence="2 3" key="1">
    <citation type="submission" date="2013-11" db="EMBL/GenBank/DDBJ databases">
        <title>The Damaraland mole rat (Fukomys damarensis) genome and evolution of African mole rats.</title>
        <authorList>
            <person name="Gladyshev V.N."/>
            <person name="Fang X."/>
        </authorList>
    </citation>
    <scope>NUCLEOTIDE SEQUENCE [LARGE SCALE GENOMIC DNA]</scope>
    <source>
        <tissue evidence="2">Liver</tissue>
    </source>
</reference>
<keyword evidence="3" id="KW-1185">Reference proteome</keyword>
<sequence>MLDFPVWKILGQCLSKNTEICLKESVAQNYKERESEGCVEEPEPSVDLVIDDIVTVAESTGLQVVSGDVEEPVEEHSEELSSEELQQLLAEQQ</sequence>
<organism evidence="2 3">
    <name type="scientific">Fukomys damarensis</name>
    <name type="common">Damaraland mole rat</name>
    <name type="synonym">Cryptomys damarensis</name>
    <dbReference type="NCBI Taxonomy" id="885580"/>
    <lineage>
        <taxon>Eukaryota</taxon>
        <taxon>Metazoa</taxon>
        <taxon>Chordata</taxon>
        <taxon>Craniata</taxon>
        <taxon>Vertebrata</taxon>
        <taxon>Euteleostomi</taxon>
        <taxon>Mammalia</taxon>
        <taxon>Eutheria</taxon>
        <taxon>Euarchontoglires</taxon>
        <taxon>Glires</taxon>
        <taxon>Rodentia</taxon>
        <taxon>Hystricomorpha</taxon>
        <taxon>Bathyergidae</taxon>
        <taxon>Fukomys</taxon>
    </lineage>
</organism>
<dbReference type="AlphaFoldDB" id="A0A091D9V6"/>
<feature type="compositionally biased region" description="Low complexity" evidence="1">
    <location>
        <begin position="83"/>
        <end position="93"/>
    </location>
</feature>
<protein>
    <submittedName>
        <fullName evidence="2">Uncharacterized protein</fullName>
    </submittedName>
</protein>
<evidence type="ECO:0000313" key="2">
    <source>
        <dbReference type="EMBL" id="KFO27050.1"/>
    </source>
</evidence>